<dbReference type="InterPro" id="IPR011009">
    <property type="entry name" value="Kinase-like_dom_sf"/>
</dbReference>
<evidence type="ECO:0000313" key="12">
    <source>
        <dbReference type="EMBL" id="CAD7619923.1"/>
    </source>
</evidence>
<dbReference type="GO" id="GO:0005524">
    <property type="term" value="F:ATP binding"/>
    <property type="evidence" value="ECO:0007669"/>
    <property type="project" value="UniProtKB-KW"/>
</dbReference>
<dbReference type="EMBL" id="OC854655">
    <property type="protein sequence ID" value="CAD7619923.1"/>
    <property type="molecule type" value="Genomic_DNA"/>
</dbReference>
<proteinExistence type="predicted"/>
<evidence type="ECO:0000256" key="1">
    <source>
        <dbReference type="ARBA" id="ARBA00001946"/>
    </source>
</evidence>
<dbReference type="SUPFAM" id="SSF56112">
    <property type="entry name" value="Protein kinase-like (PK-like)"/>
    <property type="match status" value="1"/>
</dbReference>
<dbReference type="GO" id="GO:0050321">
    <property type="term" value="F:tau-protein kinase activity"/>
    <property type="evidence" value="ECO:0007669"/>
    <property type="project" value="TreeGrafter"/>
</dbReference>
<protein>
    <recommendedName>
        <fullName evidence="11">Protein kinase domain-containing protein</fullName>
    </recommendedName>
</protein>
<comment type="cofactor">
    <cofactor evidence="1">
        <name>Mg(2+)</name>
        <dbReference type="ChEBI" id="CHEBI:18420"/>
    </cofactor>
</comment>
<dbReference type="Pfam" id="PF00069">
    <property type="entry name" value="Pkinase"/>
    <property type="match status" value="1"/>
</dbReference>
<dbReference type="SMART" id="SM00220">
    <property type="entry name" value="S_TKc"/>
    <property type="match status" value="1"/>
</dbReference>
<evidence type="ECO:0000256" key="8">
    <source>
        <dbReference type="ARBA" id="ARBA00022842"/>
    </source>
</evidence>
<dbReference type="GO" id="GO:0000287">
    <property type="term" value="F:magnesium ion binding"/>
    <property type="evidence" value="ECO:0007669"/>
    <property type="project" value="UniProtKB-ARBA"/>
</dbReference>
<dbReference type="Gene3D" id="1.10.510.10">
    <property type="entry name" value="Transferase(Phosphotransferase) domain 1"/>
    <property type="match status" value="1"/>
</dbReference>
<dbReference type="GO" id="GO:0030154">
    <property type="term" value="P:cell differentiation"/>
    <property type="evidence" value="ECO:0007669"/>
    <property type="project" value="UniProtKB-KW"/>
</dbReference>
<accession>A0A7R9PTE2</accession>
<keyword evidence="2" id="KW-0217">Developmental protein</keyword>
<dbReference type="GO" id="GO:0007283">
    <property type="term" value="P:spermatogenesis"/>
    <property type="evidence" value="ECO:0007669"/>
    <property type="project" value="UniProtKB-KW"/>
</dbReference>
<gene>
    <name evidence="12" type="ORF">OSB1V03_LOCUS420</name>
</gene>
<dbReference type="InterPro" id="IPR008271">
    <property type="entry name" value="Ser/Thr_kinase_AS"/>
</dbReference>
<evidence type="ECO:0000256" key="5">
    <source>
        <dbReference type="ARBA" id="ARBA00022741"/>
    </source>
</evidence>
<keyword evidence="10" id="KW-0744">Spermatogenesis</keyword>
<evidence type="ECO:0000256" key="7">
    <source>
        <dbReference type="ARBA" id="ARBA00022840"/>
    </source>
</evidence>
<evidence type="ECO:0000256" key="6">
    <source>
        <dbReference type="ARBA" id="ARBA00022782"/>
    </source>
</evidence>
<keyword evidence="6" id="KW-0221">Differentiation</keyword>
<dbReference type="PROSITE" id="PS50011">
    <property type="entry name" value="PROTEIN_KINASE_DOM"/>
    <property type="match status" value="1"/>
</dbReference>
<dbReference type="PANTHER" id="PTHR24346">
    <property type="entry name" value="MAP/MICROTUBULE AFFINITY-REGULATING KINASE"/>
    <property type="match status" value="1"/>
</dbReference>
<evidence type="ECO:0000256" key="3">
    <source>
        <dbReference type="ARBA" id="ARBA00022553"/>
    </source>
</evidence>
<feature type="domain" description="Protein kinase" evidence="11">
    <location>
        <begin position="31"/>
        <end position="286"/>
    </location>
</feature>
<keyword evidence="4" id="KW-0479">Metal-binding</keyword>
<evidence type="ECO:0000256" key="9">
    <source>
        <dbReference type="ARBA" id="ARBA00022843"/>
    </source>
</evidence>
<evidence type="ECO:0000256" key="10">
    <source>
        <dbReference type="ARBA" id="ARBA00022871"/>
    </source>
</evidence>
<dbReference type="FunFam" id="1.10.510.10:FF:000658">
    <property type="entry name" value="Protein CBG12184"/>
    <property type="match status" value="1"/>
</dbReference>
<dbReference type="PANTHER" id="PTHR24346:SF102">
    <property type="entry name" value="TESTIS-SPECIFIC SERINE_THREONINE-PROTEIN KINASE 1"/>
    <property type="match status" value="1"/>
</dbReference>
<dbReference type="GO" id="GO:0005737">
    <property type="term" value="C:cytoplasm"/>
    <property type="evidence" value="ECO:0007669"/>
    <property type="project" value="TreeGrafter"/>
</dbReference>
<dbReference type="GO" id="GO:0000226">
    <property type="term" value="P:microtubule cytoskeleton organization"/>
    <property type="evidence" value="ECO:0007669"/>
    <property type="project" value="TreeGrafter"/>
</dbReference>
<dbReference type="Proteomes" id="UP000759131">
    <property type="component" value="Unassembled WGS sequence"/>
</dbReference>
<evidence type="ECO:0000256" key="2">
    <source>
        <dbReference type="ARBA" id="ARBA00022473"/>
    </source>
</evidence>
<keyword evidence="9" id="KW-0832">Ubl conjugation</keyword>
<keyword evidence="5" id="KW-0547">Nucleotide-binding</keyword>
<dbReference type="PROSITE" id="PS00108">
    <property type="entry name" value="PROTEIN_KINASE_ST"/>
    <property type="match status" value="1"/>
</dbReference>
<keyword evidence="7" id="KW-0067">ATP-binding</keyword>
<dbReference type="EMBL" id="CAJPIZ010000080">
    <property type="protein sequence ID" value="CAG2100353.1"/>
    <property type="molecule type" value="Genomic_DNA"/>
</dbReference>
<dbReference type="AlphaFoldDB" id="A0A7R9PTE2"/>
<keyword evidence="8" id="KW-0460">Magnesium</keyword>
<evidence type="ECO:0000313" key="13">
    <source>
        <dbReference type="Proteomes" id="UP000759131"/>
    </source>
</evidence>
<dbReference type="InterPro" id="IPR000719">
    <property type="entry name" value="Prot_kinase_dom"/>
</dbReference>
<dbReference type="PIRSF" id="PIRSF000654">
    <property type="entry name" value="Integrin-linked_kinase"/>
    <property type="match status" value="1"/>
</dbReference>
<dbReference type="GO" id="GO:0035556">
    <property type="term" value="P:intracellular signal transduction"/>
    <property type="evidence" value="ECO:0007669"/>
    <property type="project" value="TreeGrafter"/>
</dbReference>
<evidence type="ECO:0000256" key="4">
    <source>
        <dbReference type="ARBA" id="ARBA00022723"/>
    </source>
</evidence>
<organism evidence="12">
    <name type="scientific">Medioppia subpectinata</name>
    <dbReference type="NCBI Taxonomy" id="1979941"/>
    <lineage>
        <taxon>Eukaryota</taxon>
        <taxon>Metazoa</taxon>
        <taxon>Ecdysozoa</taxon>
        <taxon>Arthropoda</taxon>
        <taxon>Chelicerata</taxon>
        <taxon>Arachnida</taxon>
        <taxon>Acari</taxon>
        <taxon>Acariformes</taxon>
        <taxon>Sarcoptiformes</taxon>
        <taxon>Oribatida</taxon>
        <taxon>Brachypylina</taxon>
        <taxon>Oppioidea</taxon>
        <taxon>Oppiidae</taxon>
        <taxon>Medioppia</taxon>
    </lineage>
</organism>
<reference evidence="12" key="1">
    <citation type="submission" date="2020-11" db="EMBL/GenBank/DDBJ databases">
        <authorList>
            <person name="Tran Van P."/>
        </authorList>
    </citation>
    <scope>NUCLEOTIDE SEQUENCE</scope>
</reference>
<keyword evidence="13" id="KW-1185">Reference proteome</keyword>
<keyword evidence="3" id="KW-0597">Phosphoprotein</keyword>
<dbReference type="OrthoDB" id="504170at2759"/>
<sequence>MSGKSEIAKTNSSVATNIPALDAELLKKKGFKVGQQLNSGSFSTVCRATKGTTPVAVKIIDLSKTSEDYKNRFLPRELYTMTKLKHPNIIGIHDIFTIGNRIYVFMDLADGGDILDLIKNGAVSEVKAKPLYKGVADALKYIHSKGFAHRDIKSENILLNKTRTVAKIADFGFSRTCFDNKTGTRVLSATYCGSAAYVAPEVLKITPYNPMISDVWSMGIVLYVMVNNRLPFSDKNLRQMLKQQLDRNIEYTGALTDACKDLIGKHLEPNIQQRYTMAQVLEHRWFK</sequence>
<name>A0A7R9PTE2_9ACAR</name>
<evidence type="ECO:0000259" key="11">
    <source>
        <dbReference type="PROSITE" id="PS50011"/>
    </source>
</evidence>